<dbReference type="InterPro" id="IPR053074">
    <property type="entry name" value="NPC_Nucleoporin"/>
</dbReference>
<feature type="compositionally biased region" description="Acidic residues" evidence="8">
    <location>
        <begin position="304"/>
        <end position="313"/>
    </location>
</feature>
<evidence type="ECO:0000256" key="8">
    <source>
        <dbReference type="SAM" id="MobiDB-lite"/>
    </source>
</evidence>
<dbReference type="GO" id="GO:0015031">
    <property type="term" value="P:protein transport"/>
    <property type="evidence" value="ECO:0007669"/>
    <property type="project" value="UniProtKB-KW"/>
</dbReference>
<dbReference type="InterPro" id="IPR011993">
    <property type="entry name" value="PH-like_dom_sf"/>
</dbReference>
<reference evidence="11" key="2">
    <citation type="submission" date="2015-01" db="EMBL/GenBank/DDBJ databases">
        <title>Evolutionary Origins and Diversification of the Mycorrhizal Mutualists.</title>
        <authorList>
            <consortium name="DOE Joint Genome Institute"/>
            <consortium name="Mycorrhizal Genomics Consortium"/>
            <person name="Kohler A."/>
            <person name="Kuo A."/>
            <person name="Nagy L.G."/>
            <person name="Floudas D."/>
            <person name="Copeland A."/>
            <person name="Barry K.W."/>
            <person name="Cichocki N."/>
            <person name="Veneault-Fourrey C."/>
            <person name="LaButti K."/>
            <person name="Lindquist E.A."/>
            <person name="Lipzen A."/>
            <person name="Lundell T."/>
            <person name="Morin E."/>
            <person name="Murat C."/>
            <person name="Riley R."/>
            <person name="Ohm R."/>
            <person name="Sun H."/>
            <person name="Tunlid A."/>
            <person name="Henrissat B."/>
            <person name="Grigoriev I.V."/>
            <person name="Hibbett D.S."/>
            <person name="Martin F."/>
        </authorList>
    </citation>
    <scope>NUCLEOTIDE SEQUENCE [LARGE SCALE GENOMIC DNA]</scope>
    <source>
        <strain evidence="11">441</strain>
    </source>
</reference>
<dbReference type="AlphaFoldDB" id="A0A0C9YRM3"/>
<keyword evidence="6" id="KW-0906">Nuclear pore complex</keyword>
<dbReference type="HOGENOM" id="CLU_027517_0_0_1"/>
<feature type="region of interest" description="Disordered" evidence="8">
    <location>
        <begin position="138"/>
        <end position="159"/>
    </location>
</feature>
<dbReference type="Proteomes" id="UP000054018">
    <property type="component" value="Unassembled WGS sequence"/>
</dbReference>
<feature type="region of interest" description="Disordered" evidence="8">
    <location>
        <begin position="274"/>
        <end position="336"/>
    </location>
</feature>
<organism evidence="10 11">
    <name type="scientific">Pisolithus microcarpus 441</name>
    <dbReference type="NCBI Taxonomy" id="765257"/>
    <lineage>
        <taxon>Eukaryota</taxon>
        <taxon>Fungi</taxon>
        <taxon>Dikarya</taxon>
        <taxon>Basidiomycota</taxon>
        <taxon>Agaricomycotina</taxon>
        <taxon>Agaricomycetes</taxon>
        <taxon>Agaricomycetidae</taxon>
        <taxon>Boletales</taxon>
        <taxon>Sclerodermatineae</taxon>
        <taxon>Pisolithaceae</taxon>
        <taxon>Pisolithus</taxon>
    </lineage>
</organism>
<evidence type="ECO:0000259" key="9">
    <source>
        <dbReference type="PROSITE" id="PS50196"/>
    </source>
</evidence>
<dbReference type="PANTHER" id="PTHR38697:SF1">
    <property type="entry name" value="NUCLEAR PORE COMPLEX PROTEIN SIMILAR TO S. CEREVISIAE NUP2 (EUROFUNG)"/>
    <property type="match status" value="1"/>
</dbReference>
<evidence type="ECO:0000313" key="10">
    <source>
        <dbReference type="EMBL" id="KIK27700.1"/>
    </source>
</evidence>
<evidence type="ECO:0000313" key="11">
    <source>
        <dbReference type="Proteomes" id="UP000054018"/>
    </source>
</evidence>
<keyword evidence="4" id="KW-0653">Protein transport</keyword>
<dbReference type="SMART" id="SM00160">
    <property type="entry name" value="RanBD"/>
    <property type="match status" value="1"/>
</dbReference>
<dbReference type="Pfam" id="PF08911">
    <property type="entry name" value="NUP50"/>
    <property type="match status" value="1"/>
</dbReference>
<dbReference type="Gene3D" id="2.30.29.30">
    <property type="entry name" value="Pleckstrin-homology domain (PH domain)/Phosphotyrosine-binding domain (PTB)"/>
    <property type="match status" value="1"/>
</dbReference>
<name>A0A0C9YRM3_9AGAM</name>
<dbReference type="STRING" id="765257.A0A0C9YRM3"/>
<keyword evidence="3" id="KW-0509">mRNA transport</keyword>
<dbReference type="PANTHER" id="PTHR38697">
    <property type="entry name" value="NUCLEAR PORE COMPLEX PROTEIN SIMILAR TO S. CEREVISIAE NUP2 (EUROFUNG)"/>
    <property type="match status" value="1"/>
</dbReference>
<evidence type="ECO:0000256" key="5">
    <source>
        <dbReference type="ARBA" id="ARBA00023010"/>
    </source>
</evidence>
<dbReference type="OrthoDB" id="185618at2759"/>
<reference evidence="10 11" key="1">
    <citation type="submission" date="2014-04" db="EMBL/GenBank/DDBJ databases">
        <authorList>
            <consortium name="DOE Joint Genome Institute"/>
            <person name="Kuo A."/>
            <person name="Kohler A."/>
            <person name="Costa M.D."/>
            <person name="Nagy L.G."/>
            <person name="Floudas D."/>
            <person name="Copeland A."/>
            <person name="Barry K.W."/>
            <person name="Cichocki N."/>
            <person name="Veneault-Fourrey C."/>
            <person name="LaButti K."/>
            <person name="Lindquist E.A."/>
            <person name="Lipzen A."/>
            <person name="Lundell T."/>
            <person name="Morin E."/>
            <person name="Murat C."/>
            <person name="Sun H."/>
            <person name="Tunlid A."/>
            <person name="Henrissat B."/>
            <person name="Grigoriev I.V."/>
            <person name="Hibbett D.S."/>
            <person name="Martin F."/>
            <person name="Nordberg H.P."/>
            <person name="Cantor M.N."/>
            <person name="Hua S.X."/>
        </authorList>
    </citation>
    <scope>NUCLEOTIDE SEQUENCE [LARGE SCALE GENOMIC DNA]</scope>
    <source>
        <strain evidence="10 11">441</strain>
    </source>
</reference>
<accession>A0A0C9YRM3</accession>
<dbReference type="PROSITE" id="PS50196">
    <property type="entry name" value="RANBD1"/>
    <property type="match status" value="1"/>
</dbReference>
<proteinExistence type="predicted"/>
<evidence type="ECO:0000256" key="4">
    <source>
        <dbReference type="ARBA" id="ARBA00022927"/>
    </source>
</evidence>
<gene>
    <name evidence="10" type="ORF">PISMIDRAFT_674604</name>
</gene>
<evidence type="ECO:0000256" key="7">
    <source>
        <dbReference type="ARBA" id="ARBA00023242"/>
    </source>
</evidence>
<feature type="domain" description="RanBD1" evidence="9">
    <location>
        <begin position="326"/>
        <end position="445"/>
    </location>
</feature>
<keyword evidence="5" id="KW-0811">Translocation</keyword>
<evidence type="ECO:0000256" key="2">
    <source>
        <dbReference type="ARBA" id="ARBA00022448"/>
    </source>
</evidence>
<dbReference type="EMBL" id="KN833695">
    <property type="protein sequence ID" value="KIK27700.1"/>
    <property type="molecule type" value="Genomic_DNA"/>
</dbReference>
<dbReference type="InterPro" id="IPR000156">
    <property type="entry name" value="Ran_bind_dom"/>
</dbReference>
<evidence type="ECO:0000256" key="3">
    <source>
        <dbReference type="ARBA" id="ARBA00022816"/>
    </source>
</evidence>
<protein>
    <recommendedName>
        <fullName evidence="9">RanBD1 domain-containing protein</fullName>
    </recommendedName>
</protein>
<comment type="subcellular location">
    <subcellularLocation>
        <location evidence="1">Nucleus</location>
        <location evidence="1">Nuclear pore complex</location>
    </subcellularLocation>
</comment>
<sequence length="447" mass="47049">MKRAADNQLTKDNHNDDDNGDDVQEVAQPTQGFQKADESALATRQIRALPKRALAGAAVKATSFNGFTSTPTSPAAGPDKEASTFPKFASFAGFGAGTSTPSSSFTFTVQPPATVPTPPSIPSSGAGSNFLSIPKLPQSSTWSDSPNGTLPKQSTHTTVGENGDATALKYYKSLRGLNVSFLSTISKVIEQDPFADVAGLLESYRNLRMTVQSDSISGNASSSLTGSAFSSEQSISAFGTSPQKSSVFGFGKPAGSIGNPVGFGFGALAPKASDSGPAGVLKPSPAVSPPPTEKSRESTPQPEGNEETPPAEDDTTKSLATGGHDEEGEGEEGEETVHAVRCKVFKLTKVDDKNEWKDLGVGILRLKKHKENSIRRVLMRNSSSGRILINFRLFSGLKPSLAKTSISFVGHENGAPASYRIRVKTEEQAVSLKHAMDREIAVIQATS</sequence>
<evidence type="ECO:0000256" key="6">
    <source>
        <dbReference type="ARBA" id="ARBA00023132"/>
    </source>
</evidence>
<keyword evidence="7" id="KW-0539">Nucleus</keyword>
<keyword evidence="2" id="KW-0813">Transport</keyword>
<feature type="region of interest" description="Disordered" evidence="8">
    <location>
        <begin position="1"/>
        <end position="40"/>
    </location>
</feature>
<dbReference type="InterPro" id="IPR015007">
    <property type="entry name" value="NUP2/50/61"/>
</dbReference>
<dbReference type="GO" id="GO:0005643">
    <property type="term" value="C:nuclear pore"/>
    <property type="evidence" value="ECO:0007669"/>
    <property type="project" value="UniProtKB-SubCell"/>
</dbReference>
<evidence type="ECO:0000256" key="1">
    <source>
        <dbReference type="ARBA" id="ARBA00004567"/>
    </source>
</evidence>
<dbReference type="SUPFAM" id="SSF50729">
    <property type="entry name" value="PH domain-like"/>
    <property type="match status" value="1"/>
</dbReference>
<dbReference type="GO" id="GO:0051028">
    <property type="term" value="P:mRNA transport"/>
    <property type="evidence" value="ECO:0007669"/>
    <property type="project" value="UniProtKB-KW"/>
</dbReference>
<dbReference type="Pfam" id="PF00638">
    <property type="entry name" value="Ran_BP1"/>
    <property type="match status" value="1"/>
</dbReference>
<keyword evidence="11" id="KW-1185">Reference proteome</keyword>
<dbReference type="CDD" id="cd13170">
    <property type="entry name" value="RanBD_NUP50"/>
    <property type="match status" value="1"/>
</dbReference>